<dbReference type="InterPro" id="IPR011559">
    <property type="entry name" value="Initiation_fac_2B_a/b/d"/>
</dbReference>
<dbReference type="InterPro" id="IPR037171">
    <property type="entry name" value="NagB/RpiA_transferase-like"/>
</dbReference>
<dbReference type="Gene3D" id="3.40.50.10470">
    <property type="entry name" value="Translation initiation factor eif-2b, domain 2"/>
    <property type="match status" value="1"/>
</dbReference>
<dbReference type="Pfam" id="PF01008">
    <property type="entry name" value="IF-2B"/>
    <property type="match status" value="1"/>
</dbReference>
<evidence type="ECO:0000313" key="4">
    <source>
        <dbReference type="Proteomes" id="UP000593766"/>
    </source>
</evidence>
<comment type="function">
    <text evidence="2">Catalyzes the interconversion of methylthioribose-1-phosphate (MTR-1-P) into methylthioribulose-1-phosphate (MTRu-1-P).</text>
</comment>
<dbReference type="PANTHER" id="PTHR43475:SF1">
    <property type="entry name" value="METHYLTHIORIBOSE-1-PHOSPHATE ISOMERASE"/>
    <property type="match status" value="1"/>
</dbReference>
<dbReference type="InterPro" id="IPR000649">
    <property type="entry name" value="IF-2B-related"/>
</dbReference>
<dbReference type="FunFam" id="3.40.50.10470:FF:000006">
    <property type="entry name" value="Methylthioribose-1-phosphate isomerase"/>
    <property type="match status" value="1"/>
</dbReference>
<dbReference type="InterPro" id="IPR027363">
    <property type="entry name" value="M1Pi_N"/>
</dbReference>
<dbReference type="KEGG" id="tcs:IMZ38_01820"/>
<dbReference type="SUPFAM" id="SSF100950">
    <property type="entry name" value="NagB/RpiA/CoA transferase-like"/>
    <property type="match status" value="1"/>
</dbReference>
<comment type="similarity">
    <text evidence="2">Belongs to the EIF-2B alpha/beta/delta subunits family. MtnA subfamily.</text>
</comment>
<dbReference type="InterPro" id="IPR042529">
    <property type="entry name" value="IF_2B-like_C"/>
</dbReference>
<evidence type="ECO:0000313" key="3">
    <source>
        <dbReference type="EMBL" id="QOR94698.1"/>
    </source>
</evidence>
<proteinExistence type="inferred from homology"/>
<dbReference type="NCBIfam" id="TIGR00524">
    <property type="entry name" value="eIF-2B_rel"/>
    <property type="match status" value="1"/>
</dbReference>
<dbReference type="HAMAP" id="MF_01678">
    <property type="entry name" value="Salvage_MtnA"/>
    <property type="match status" value="1"/>
</dbReference>
<dbReference type="NCBIfam" id="TIGR00512">
    <property type="entry name" value="salvage_mtnA"/>
    <property type="match status" value="1"/>
</dbReference>
<name>A0A7M1UR06_9CREN</name>
<evidence type="ECO:0000256" key="2">
    <source>
        <dbReference type="HAMAP-Rule" id="MF_01678"/>
    </source>
</evidence>
<feature type="binding site" evidence="2">
    <location>
        <position position="206"/>
    </location>
    <ligand>
        <name>substrate</name>
    </ligand>
</feature>
<organism evidence="3 4">
    <name type="scientific">Thermosphaera chiliense</name>
    <dbReference type="NCBI Taxonomy" id="3402707"/>
    <lineage>
        <taxon>Archaea</taxon>
        <taxon>Thermoproteota</taxon>
        <taxon>Thermoprotei</taxon>
        <taxon>Desulfurococcales</taxon>
        <taxon>Desulfurococcaceae</taxon>
        <taxon>Thermosphaera</taxon>
    </lineage>
</organism>
<keyword evidence="2" id="KW-0486">Methionine biosynthesis</keyword>
<evidence type="ECO:0000256" key="1">
    <source>
        <dbReference type="ARBA" id="ARBA00023235"/>
    </source>
</evidence>
<dbReference type="Proteomes" id="UP000593766">
    <property type="component" value="Chromosome"/>
</dbReference>
<dbReference type="PANTHER" id="PTHR43475">
    <property type="entry name" value="METHYLTHIORIBOSE-1-PHOSPHATE ISOMERASE"/>
    <property type="match status" value="1"/>
</dbReference>
<dbReference type="GO" id="GO:0019509">
    <property type="term" value="P:L-methionine salvage from methylthioadenosine"/>
    <property type="evidence" value="ECO:0007669"/>
    <property type="project" value="UniProtKB-UniRule"/>
</dbReference>
<comment type="catalytic activity">
    <reaction evidence="2">
        <text>5-(methylsulfanyl)-alpha-D-ribose 1-phosphate = 5-(methylsulfanyl)-D-ribulose 1-phosphate</text>
        <dbReference type="Rhea" id="RHEA:19989"/>
        <dbReference type="ChEBI" id="CHEBI:58533"/>
        <dbReference type="ChEBI" id="CHEBI:58548"/>
        <dbReference type="EC" id="5.3.1.23"/>
    </reaction>
</comment>
<dbReference type="Gene3D" id="1.20.120.420">
    <property type="entry name" value="translation initiation factor eif-2b, domain 1"/>
    <property type="match status" value="1"/>
</dbReference>
<dbReference type="GeneID" id="59454116"/>
<accession>A0A7M1UR06</accession>
<gene>
    <name evidence="3" type="primary">mtnA</name>
    <name evidence="3" type="ORF">IMZ38_01820</name>
</gene>
<dbReference type="OrthoDB" id="45195at2157"/>
<reference evidence="3 4" key="1">
    <citation type="submission" date="2020-10" db="EMBL/GenBank/DDBJ databases">
        <title>Complete genome sequence of Thermosphaera aggregans strain 3507.</title>
        <authorList>
            <person name="Zayulina K.S."/>
            <person name="Elcheninov A.G."/>
            <person name="Toshchakov S.V."/>
            <person name="Kublanov I.V."/>
            <person name="Kochetkova T.V."/>
        </authorList>
    </citation>
    <scope>NUCLEOTIDE SEQUENCE [LARGE SCALE GENOMIC DNA]</scope>
    <source>
        <strain evidence="3 4">3507</strain>
    </source>
</reference>
<feature type="active site" description="Proton donor" evidence="2">
    <location>
        <position position="247"/>
    </location>
</feature>
<keyword evidence="1 2" id="KW-0413">Isomerase</keyword>
<dbReference type="GO" id="GO:0046523">
    <property type="term" value="F:S-methyl-5-thioribose-1-phosphate isomerase activity"/>
    <property type="evidence" value="ECO:0007669"/>
    <property type="project" value="UniProtKB-UniRule"/>
</dbReference>
<feature type="binding site" evidence="2">
    <location>
        <begin position="54"/>
        <end position="56"/>
    </location>
    <ligand>
        <name>substrate</name>
    </ligand>
</feature>
<dbReference type="RefSeq" id="WP_193436495.1">
    <property type="nucleotide sequence ID" value="NZ_CP063144.1"/>
</dbReference>
<keyword evidence="4" id="KW-1185">Reference proteome</keyword>
<dbReference type="NCBIfam" id="NF004326">
    <property type="entry name" value="PRK05720.1"/>
    <property type="match status" value="1"/>
</dbReference>
<dbReference type="EC" id="5.3.1.23" evidence="2"/>
<sequence length="359" mass="39485">MNIPYPIKIRAVWWDESSRKTCWINTLKLPHSEEVECSSDPVRVAKAIIDLEIRGAPAIGVAAALAVASYAWTLTGKPREEFYSKTLEAVSVLWATRPTAHNLFHALTRVREKLLAGMSAGATPLEAAEDVTREALKIMEEDIYSNYLIGEHGSQLVPDNASILTHCNAGALATSALGTAEAVMRVAWYKGKRIRVYATETRPVLQGARLTVWELVKEGIPVTLITDNTAGFLMRKGMVDLVIVGADRITREGYVVNKIGTYMIALAARRNNIPFYVAAPTSTIDLNSRIEDVVIEERNPAEVKYVMGRLITLEEASALNYAFDITDPDLVTAIITEKGVVKPPFPENLKKIVGSSQPH</sequence>
<protein>
    <recommendedName>
        <fullName evidence="2">Putative methylthioribose-1-phosphate isomerase</fullName>
        <shortName evidence="2">M1Pi</shortName>
        <shortName evidence="2">MTR-1-P isomerase</shortName>
        <ecNumber evidence="2">5.3.1.23</ecNumber>
    </recommendedName>
    <alternativeName>
        <fullName evidence="2">MTNA-like protein</fullName>
        <shortName evidence="2">aMTNA</shortName>
    </alternativeName>
    <alternativeName>
        <fullName evidence="2">S-methyl-5-thioribose-1-phosphate isomerase</fullName>
    </alternativeName>
</protein>
<feature type="binding site" evidence="2">
    <location>
        <position position="97"/>
    </location>
    <ligand>
        <name>substrate</name>
    </ligand>
</feature>
<dbReference type="AlphaFoldDB" id="A0A7M1UR06"/>
<dbReference type="EMBL" id="CP063144">
    <property type="protein sequence ID" value="QOR94698.1"/>
    <property type="molecule type" value="Genomic_DNA"/>
</dbReference>
<keyword evidence="2" id="KW-0028">Amino-acid biosynthesis</keyword>
<feature type="binding site" evidence="2">
    <location>
        <begin position="257"/>
        <end position="258"/>
    </location>
    <ligand>
        <name>substrate</name>
    </ligand>
</feature>
<feature type="site" description="Transition state stabilizer" evidence="2">
    <location>
        <position position="167"/>
    </location>
</feature>
<dbReference type="InterPro" id="IPR005251">
    <property type="entry name" value="IF-M1Pi"/>
</dbReference>